<dbReference type="RefSeq" id="XP_005792844.1">
    <property type="nucleotide sequence ID" value="XM_005792787.1"/>
</dbReference>
<dbReference type="HOGENOM" id="CLU_895527_0_0_1"/>
<feature type="region of interest" description="Disordered" evidence="1">
    <location>
        <begin position="1"/>
        <end position="23"/>
    </location>
</feature>
<keyword evidence="3" id="KW-1185">Reference proteome</keyword>
<organism evidence="2 3">
    <name type="scientific">Emiliania huxleyi (strain CCMP1516)</name>
    <dbReference type="NCBI Taxonomy" id="280463"/>
    <lineage>
        <taxon>Eukaryota</taxon>
        <taxon>Haptista</taxon>
        <taxon>Haptophyta</taxon>
        <taxon>Prymnesiophyceae</taxon>
        <taxon>Isochrysidales</taxon>
        <taxon>Noelaerhabdaceae</taxon>
        <taxon>Emiliania</taxon>
    </lineage>
</organism>
<dbReference type="AlphaFoldDB" id="A0A0D3KXD0"/>
<reference evidence="2" key="2">
    <citation type="submission" date="2024-10" db="UniProtKB">
        <authorList>
            <consortium name="EnsemblProtists"/>
        </authorList>
    </citation>
    <scope>IDENTIFICATION</scope>
</reference>
<evidence type="ECO:0000256" key="1">
    <source>
        <dbReference type="SAM" id="MobiDB-lite"/>
    </source>
</evidence>
<evidence type="ECO:0000313" key="3">
    <source>
        <dbReference type="Proteomes" id="UP000013827"/>
    </source>
</evidence>
<dbReference type="Proteomes" id="UP000013827">
    <property type="component" value="Unassembled WGS sequence"/>
</dbReference>
<accession>A0A0D3KXD0</accession>
<protein>
    <submittedName>
        <fullName evidence="2">Uncharacterized protein</fullName>
    </submittedName>
</protein>
<reference evidence="3" key="1">
    <citation type="journal article" date="2013" name="Nature">
        <title>Pan genome of the phytoplankton Emiliania underpins its global distribution.</title>
        <authorList>
            <person name="Read B.A."/>
            <person name="Kegel J."/>
            <person name="Klute M.J."/>
            <person name="Kuo A."/>
            <person name="Lefebvre S.C."/>
            <person name="Maumus F."/>
            <person name="Mayer C."/>
            <person name="Miller J."/>
            <person name="Monier A."/>
            <person name="Salamov A."/>
            <person name="Young J."/>
            <person name="Aguilar M."/>
            <person name="Claverie J.M."/>
            <person name="Frickenhaus S."/>
            <person name="Gonzalez K."/>
            <person name="Herman E.K."/>
            <person name="Lin Y.C."/>
            <person name="Napier J."/>
            <person name="Ogata H."/>
            <person name="Sarno A.F."/>
            <person name="Shmutz J."/>
            <person name="Schroeder D."/>
            <person name="de Vargas C."/>
            <person name="Verret F."/>
            <person name="von Dassow P."/>
            <person name="Valentin K."/>
            <person name="Van de Peer Y."/>
            <person name="Wheeler G."/>
            <person name="Dacks J.B."/>
            <person name="Delwiche C.F."/>
            <person name="Dyhrman S.T."/>
            <person name="Glockner G."/>
            <person name="John U."/>
            <person name="Richards T."/>
            <person name="Worden A.Z."/>
            <person name="Zhang X."/>
            <person name="Grigoriev I.V."/>
            <person name="Allen A.E."/>
            <person name="Bidle K."/>
            <person name="Borodovsky M."/>
            <person name="Bowler C."/>
            <person name="Brownlee C."/>
            <person name="Cock J.M."/>
            <person name="Elias M."/>
            <person name="Gladyshev V.N."/>
            <person name="Groth M."/>
            <person name="Guda C."/>
            <person name="Hadaegh A."/>
            <person name="Iglesias-Rodriguez M.D."/>
            <person name="Jenkins J."/>
            <person name="Jones B.M."/>
            <person name="Lawson T."/>
            <person name="Leese F."/>
            <person name="Lindquist E."/>
            <person name="Lobanov A."/>
            <person name="Lomsadze A."/>
            <person name="Malik S.B."/>
            <person name="Marsh M.E."/>
            <person name="Mackinder L."/>
            <person name="Mock T."/>
            <person name="Mueller-Roeber B."/>
            <person name="Pagarete A."/>
            <person name="Parker M."/>
            <person name="Probert I."/>
            <person name="Quesneville H."/>
            <person name="Raines C."/>
            <person name="Rensing S.A."/>
            <person name="Riano-Pachon D.M."/>
            <person name="Richier S."/>
            <person name="Rokitta S."/>
            <person name="Shiraiwa Y."/>
            <person name="Soanes D.M."/>
            <person name="van der Giezen M."/>
            <person name="Wahlund T.M."/>
            <person name="Williams B."/>
            <person name="Wilson W."/>
            <person name="Wolfe G."/>
            <person name="Wurch L.L."/>
        </authorList>
    </citation>
    <scope>NUCLEOTIDE SEQUENCE</scope>
</reference>
<evidence type="ECO:0000313" key="2">
    <source>
        <dbReference type="EnsemblProtists" id="EOD40415"/>
    </source>
</evidence>
<name>A0A0D3KXD0_EMIH1</name>
<sequence>MTMMIQRVNANSPAQAVKSRARGPTITQLRAKQAALVAASELAASSDAEASVVRHLPVDEAKRWASGKGRKVGFAKARATFRGGGTGIAATAAKHDSLIKKARWRGTEQIARETPAGSVSVVTMPHRKDFASDKEHQVKFNLWLKADGFKGKERQQRVAAQYEKRVLTMNAWGQKQGYPPFCEVVTQEDGLANLQLIVDKVRGKEVPRVPACPPLDASLLLLGVVALGDRIDRPSQRACDRLLRLRRRRSTTWPKMEDDLTGSVGGGTSSAASAGASSAALSSAAASSLGSSAAGSSASGVTAPMVRLRVL</sequence>
<dbReference type="KEGG" id="ehx:EMIHUDRAFT_222905"/>
<dbReference type="PaxDb" id="2903-EOD40415"/>
<dbReference type="GeneID" id="17285686"/>
<proteinExistence type="predicted"/>
<dbReference type="EnsemblProtists" id="EOD40415">
    <property type="protein sequence ID" value="EOD40415"/>
    <property type="gene ID" value="EMIHUDRAFT_222905"/>
</dbReference>